<reference evidence="3" key="1">
    <citation type="journal article" date="2023" name="Mol. Plant Microbe Interact.">
        <title>Elucidating the Obligate Nature and Biological Capacity of an Invasive Fungal Corn Pathogen.</title>
        <authorList>
            <person name="MacCready J.S."/>
            <person name="Roggenkamp E.M."/>
            <person name="Gdanetz K."/>
            <person name="Chilvers M.I."/>
        </authorList>
    </citation>
    <scope>NUCLEOTIDE SEQUENCE</scope>
    <source>
        <strain evidence="3">PM02</strain>
    </source>
</reference>
<sequence>MDTTPATQEDQPKRRACEECRLRKLACTKEREGCSRCKREKASGRVPEPAPLDSTPGMDLDLSFLDAADLSYDFADFLDPAFPFEDLLAPADCDAAVQAAVPGPPPPPPPPPPPDSPRASDMWQLGATDLANDVDVTFDFAPPPAEAAVPPAPHGPVDAGALMRLMTGALGAGVAAEPGTSGIRHHHPAPAHVPGALLPTLVTAYARILALVDAAAAAAAPRRLRFSPVSYGGAADCGLIADRLLDPPQWRLLVRALLEADVYGVQDNGGGAGDSGGRRQPGLQDVVAALEARSRARHVRMDRAVAAGQVPVVEGSGYRPLGEERPTCLRIVDIAKRLMDELVNKTQIDDHGYVVLCYAACRTLGEGDLANNAYRLDPIAFVSLPQQQH</sequence>
<feature type="region of interest" description="Disordered" evidence="2">
    <location>
        <begin position="38"/>
        <end position="57"/>
    </location>
</feature>
<feature type="region of interest" description="Disordered" evidence="2">
    <location>
        <begin position="97"/>
        <end position="122"/>
    </location>
</feature>
<dbReference type="GO" id="GO:0008270">
    <property type="term" value="F:zinc ion binding"/>
    <property type="evidence" value="ECO:0007669"/>
    <property type="project" value="InterPro"/>
</dbReference>
<dbReference type="Proteomes" id="UP001217918">
    <property type="component" value="Unassembled WGS sequence"/>
</dbReference>
<evidence type="ECO:0000313" key="3">
    <source>
        <dbReference type="EMBL" id="KAK2073278.1"/>
    </source>
</evidence>
<dbReference type="EMBL" id="JAQQPM010000006">
    <property type="protein sequence ID" value="KAK2073278.1"/>
    <property type="molecule type" value="Genomic_DNA"/>
</dbReference>
<dbReference type="GO" id="GO:0000981">
    <property type="term" value="F:DNA-binding transcription factor activity, RNA polymerase II-specific"/>
    <property type="evidence" value="ECO:0007669"/>
    <property type="project" value="InterPro"/>
</dbReference>
<name>A0AAD9MH33_9PEZI</name>
<dbReference type="CDD" id="cd00067">
    <property type="entry name" value="GAL4"/>
    <property type="match status" value="1"/>
</dbReference>
<comment type="caution">
    <text evidence="3">The sequence shown here is derived from an EMBL/GenBank/DDBJ whole genome shotgun (WGS) entry which is preliminary data.</text>
</comment>
<evidence type="ECO:0008006" key="5">
    <source>
        <dbReference type="Google" id="ProtNLM"/>
    </source>
</evidence>
<keyword evidence="1" id="KW-0539">Nucleus</keyword>
<protein>
    <recommendedName>
        <fullName evidence="5">Zn(2)-C6 fungal-type domain-containing protein</fullName>
    </recommendedName>
</protein>
<evidence type="ECO:0000256" key="1">
    <source>
        <dbReference type="ARBA" id="ARBA00023242"/>
    </source>
</evidence>
<organism evidence="3 4">
    <name type="scientific">Phyllachora maydis</name>
    <dbReference type="NCBI Taxonomy" id="1825666"/>
    <lineage>
        <taxon>Eukaryota</taxon>
        <taxon>Fungi</taxon>
        <taxon>Dikarya</taxon>
        <taxon>Ascomycota</taxon>
        <taxon>Pezizomycotina</taxon>
        <taxon>Sordariomycetes</taxon>
        <taxon>Sordariomycetidae</taxon>
        <taxon>Phyllachorales</taxon>
        <taxon>Phyllachoraceae</taxon>
        <taxon>Phyllachora</taxon>
    </lineage>
</organism>
<feature type="compositionally biased region" description="Pro residues" evidence="2">
    <location>
        <begin position="102"/>
        <end position="116"/>
    </location>
</feature>
<accession>A0AAD9MH33</accession>
<dbReference type="AlphaFoldDB" id="A0AAD9MH33"/>
<proteinExistence type="predicted"/>
<gene>
    <name evidence="3" type="ORF">P8C59_007569</name>
</gene>
<evidence type="ECO:0000313" key="4">
    <source>
        <dbReference type="Proteomes" id="UP001217918"/>
    </source>
</evidence>
<evidence type="ECO:0000256" key="2">
    <source>
        <dbReference type="SAM" id="MobiDB-lite"/>
    </source>
</evidence>
<keyword evidence="4" id="KW-1185">Reference proteome</keyword>
<dbReference type="InterPro" id="IPR001138">
    <property type="entry name" value="Zn2Cys6_DnaBD"/>
</dbReference>